<dbReference type="CDD" id="cd20273">
    <property type="entry name" value="Complex1_LYR_unchar"/>
    <property type="match status" value="1"/>
</dbReference>
<evidence type="ECO:0000256" key="1">
    <source>
        <dbReference type="SAM" id="MobiDB-lite"/>
    </source>
</evidence>
<evidence type="ECO:0000313" key="4">
    <source>
        <dbReference type="Proteomes" id="UP001600888"/>
    </source>
</evidence>
<evidence type="ECO:0000259" key="2">
    <source>
        <dbReference type="Pfam" id="PF20263"/>
    </source>
</evidence>
<dbReference type="Proteomes" id="UP001600888">
    <property type="component" value="Unassembled WGS sequence"/>
</dbReference>
<feature type="region of interest" description="Disordered" evidence="1">
    <location>
        <begin position="1"/>
        <end position="29"/>
    </location>
</feature>
<accession>A0ABR4DR74</accession>
<feature type="domain" description="LYR motif-containing protein Cup1-like N-terminal" evidence="2">
    <location>
        <begin position="54"/>
        <end position="135"/>
    </location>
</feature>
<feature type="region of interest" description="Disordered" evidence="1">
    <location>
        <begin position="312"/>
        <end position="340"/>
    </location>
</feature>
<proteinExistence type="predicted"/>
<dbReference type="Pfam" id="PF20263">
    <property type="entry name" value="LYRM2-like"/>
    <property type="match status" value="1"/>
</dbReference>
<dbReference type="EMBL" id="JBAWTH010000217">
    <property type="protein sequence ID" value="KAL2272772.1"/>
    <property type="molecule type" value="Genomic_DNA"/>
</dbReference>
<dbReference type="InterPro" id="IPR046896">
    <property type="entry name" value="Cup1-like_N"/>
</dbReference>
<organism evidence="3 4">
    <name type="scientific">Diaporthe vaccinii</name>
    <dbReference type="NCBI Taxonomy" id="105482"/>
    <lineage>
        <taxon>Eukaryota</taxon>
        <taxon>Fungi</taxon>
        <taxon>Dikarya</taxon>
        <taxon>Ascomycota</taxon>
        <taxon>Pezizomycotina</taxon>
        <taxon>Sordariomycetes</taxon>
        <taxon>Sordariomycetidae</taxon>
        <taxon>Diaporthales</taxon>
        <taxon>Diaporthaceae</taxon>
        <taxon>Diaporthe</taxon>
        <taxon>Diaporthe eres species complex</taxon>
    </lineage>
</organism>
<protein>
    <recommendedName>
        <fullName evidence="2">LYR motif-containing protein Cup1-like N-terminal domain-containing protein</fullName>
    </recommendedName>
</protein>
<evidence type="ECO:0000313" key="3">
    <source>
        <dbReference type="EMBL" id="KAL2272772.1"/>
    </source>
</evidence>
<reference evidence="3 4" key="1">
    <citation type="submission" date="2024-03" db="EMBL/GenBank/DDBJ databases">
        <title>A high-quality draft genome sequence of Diaporthe vaccinii, a causative agent of upright dieback and viscid rot disease in cranberry plants.</title>
        <authorList>
            <person name="Sarrasin M."/>
            <person name="Lang B.F."/>
            <person name="Burger G."/>
        </authorList>
    </citation>
    <scope>NUCLEOTIDE SEQUENCE [LARGE SCALE GENOMIC DNA]</scope>
    <source>
        <strain evidence="3 4">IS7</strain>
    </source>
</reference>
<gene>
    <name evidence="3" type="ORF">FJTKL_05997</name>
</gene>
<feature type="region of interest" description="Disordered" evidence="1">
    <location>
        <begin position="195"/>
        <end position="217"/>
    </location>
</feature>
<sequence>MQHMQHLITHHCPSSPSARLPPPTQSSPQRRRALLTMRRSISVALAPADPILHIYRGLLRQASYLPPICQPYIKQQIVSRFRRHAADQPTCPQTKRRVRQARHDLRFLYAATNGLVDNLYRILLLVFGRTGSRRRLLIHALLRQDPPVDSAQLEAAIARDTDARTYTAKDGSLAQRPPDWLDKWDIRKLRALAASQAKRRPAHSPRPDIKPSQTDPAARLPRVNIWERPLPAKLARSKLRKEYVRLINRILPPLPTSDWQTLRALALGHAGSSALCQMPPRRPPAAPLHGDHGDHGASTHWRWRAYATEPVRSVDRASSRSQRGRTGLPAPGPHGQSAPIGLRRYTPRLLRRLYAKVWEMTPTMEAKPGVEGKWDIAWGQVTKDVPVAAAAHTTFFEGAPEVTRTGKDRARQL</sequence>
<keyword evidence="4" id="KW-1185">Reference proteome</keyword>
<comment type="caution">
    <text evidence="3">The sequence shown here is derived from an EMBL/GenBank/DDBJ whole genome shotgun (WGS) entry which is preliminary data.</text>
</comment>
<name>A0ABR4DR74_9PEZI</name>